<keyword evidence="10" id="KW-0732">Signal</keyword>
<evidence type="ECO:0000259" key="11">
    <source>
        <dbReference type="PROSITE" id="PS50189"/>
    </source>
</evidence>
<organism evidence="12">
    <name type="scientific">Hadrurus spadix</name>
    <dbReference type="NCBI Taxonomy" id="141984"/>
    <lineage>
        <taxon>Eukaryota</taxon>
        <taxon>Metazoa</taxon>
        <taxon>Ecdysozoa</taxon>
        <taxon>Arthropoda</taxon>
        <taxon>Chelicerata</taxon>
        <taxon>Arachnida</taxon>
        <taxon>Scorpiones</taxon>
        <taxon>Iurida</taxon>
        <taxon>Iuroidea</taxon>
        <taxon>Hadrurus</taxon>
    </lineage>
</organism>
<dbReference type="SUPFAM" id="SSF50242">
    <property type="entry name" value="TIMP-like"/>
    <property type="match status" value="1"/>
</dbReference>
<feature type="disulfide bond" evidence="9">
    <location>
        <begin position="147"/>
        <end position="198"/>
    </location>
</feature>
<dbReference type="GO" id="GO:0005615">
    <property type="term" value="C:extracellular space"/>
    <property type="evidence" value="ECO:0007669"/>
    <property type="project" value="TreeGrafter"/>
</dbReference>
<dbReference type="InterPro" id="IPR001134">
    <property type="entry name" value="Netrin_domain"/>
</dbReference>
<evidence type="ECO:0000256" key="4">
    <source>
        <dbReference type="ARBA" id="ARBA00022608"/>
    </source>
</evidence>
<dbReference type="InterPro" id="IPR001820">
    <property type="entry name" value="TIMP"/>
</dbReference>
<dbReference type="SMART" id="SM00206">
    <property type="entry name" value="NTR"/>
    <property type="match status" value="1"/>
</dbReference>
<comment type="similarity">
    <text evidence="2">Belongs to the protease inhibitor I35 (TIMP) family.</text>
</comment>
<keyword evidence="12" id="KW-0645">Protease</keyword>
<dbReference type="Pfam" id="PF00965">
    <property type="entry name" value="TIMP"/>
    <property type="match status" value="1"/>
</dbReference>
<keyword evidence="5" id="KW-0646">Protease inhibitor</keyword>
<evidence type="ECO:0000313" key="12">
    <source>
        <dbReference type="EMBL" id="JAV48032.1"/>
    </source>
</evidence>
<dbReference type="Gene3D" id="3.90.370.10">
    <property type="entry name" value="Tissue inhibitor of metalloproteinase-1. Chain B, domain 1"/>
    <property type="match status" value="1"/>
</dbReference>
<reference evidence="12" key="1">
    <citation type="submission" date="2016-11" db="EMBL/GenBank/DDBJ databases">
        <title>Venom-gland transcriptomics and venom proteomics of the black-back scorpion (Hadrurus spadix) reveal detectability challenges and an unexplored realm of animal toxin diversity.</title>
        <authorList>
            <person name="Rokyta D.R."/>
            <person name="Ward M.J."/>
        </authorList>
    </citation>
    <scope>NUCLEOTIDE SEQUENCE</scope>
    <source>
        <tissue evidence="12">Venom gland</tissue>
    </source>
</reference>
<evidence type="ECO:0000256" key="10">
    <source>
        <dbReference type="SAM" id="SignalP"/>
    </source>
</evidence>
<dbReference type="CDD" id="cd03577">
    <property type="entry name" value="NTR_TIMP_like"/>
    <property type="match status" value="1"/>
</dbReference>
<dbReference type="GO" id="GO:0008191">
    <property type="term" value="F:metalloendopeptidase inhibitor activity"/>
    <property type="evidence" value="ECO:0007669"/>
    <property type="project" value="InterPro"/>
</dbReference>
<evidence type="ECO:0000256" key="6">
    <source>
        <dbReference type="ARBA" id="ARBA00023157"/>
    </source>
</evidence>
<keyword evidence="4" id="KW-0483">Metalloprotease inhibitor</keyword>
<dbReference type="AlphaFoldDB" id="A0A1W7RA53"/>
<dbReference type="PANTHER" id="PTHR11844:SF25">
    <property type="entry name" value="NTR DOMAIN-CONTAINING PROTEIN"/>
    <property type="match status" value="1"/>
</dbReference>
<evidence type="ECO:0000256" key="8">
    <source>
        <dbReference type="PIRSR" id="PIRSR601820-1"/>
    </source>
</evidence>
<keyword evidence="8" id="KW-0862">Zinc</keyword>
<dbReference type="GO" id="GO:0046872">
    <property type="term" value="F:metal ion binding"/>
    <property type="evidence" value="ECO:0007669"/>
    <property type="project" value="UniProtKB-KW"/>
</dbReference>
<feature type="disulfide bond" evidence="9">
    <location>
        <begin position="169"/>
        <end position="188"/>
    </location>
</feature>
<evidence type="ECO:0000256" key="7">
    <source>
        <dbReference type="ARBA" id="ARBA00023215"/>
    </source>
</evidence>
<evidence type="ECO:0000256" key="3">
    <source>
        <dbReference type="ARBA" id="ARBA00022525"/>
    </source>
</evidence>
<sequence>MRIASGVLVWIVITSFLFTLLIGLAKACTCMMQHPQEHYCSADYVALVKIKQRAKIEKYAAAYHIKIKKEFKMTEKARHALSQGLIWTPIPDSLCGIQFKSTRYLIAGRLVGEKPMINMCHLSLEWSTVTPKQKKGFRRLYQQGCHCKVKNTMYLRHISNQSTPNKFQCPWDTVSFGNLDCQRLHSFCAPSPHHKNQCIWVKSRAYRHCMKERGNQREREP</sequence>
<dbReference type="GO" id="GO:0051045">
    <property type="term" value="P:negative regulation of membrane protein ectodomain proteolysis"/>
    <property type="evidence" value="ECO:0007669"/>
    <property type="project" value="TreeGrafter"/>
</dbReference>
<feature type="domain" description="NTR" evidence="11">
    <location>
        <begin position="28"/>
        <end position="145"/>
    </location>
</feature>
<name>A0A1W7RA53_9SCOR</name>
<dbReference type="GO" id="GO:0031012">
    <property type="term" value="C:extracellular matrix"/>
    <property type="evidence" value="ECO:0007669"/>
    <property type="project" value="TreeGrafter"/>
</dbReference>
<keyword evidence="6 9" id="KW-1015">Disulfide bond</keyword>
<proteinExistence type="inferred from homology"/>
<keyword evidence="3" id="KW-0964">Secreted</keyword>
<dbReference type="GO" id="GO:0008237">
    <property type="term" value="F:metallopeptidase activity"/>
    <property type="evidence" value="ECO:0007669"/>
    <property type="project" value="UniProtKB-KW"/>
</dbReference>
<feature type="disulfide bond" evidence="9">
    <location>
        <begin position="40"/>
        <end position="145"/>
    </location>
</feature>
<dbReference type="Gene3D" id="2.40.50.120">
    <property type="match status" value="1"/>
</dbReference>
<keyword evidence="8" id="KW-0479">Metal-binding</keyword>
<dbReference type="InterPro" id="IPR027465">
    <property type="entry name" value="TIMP_C"/>
</dbReference>
<dbReference type="PANTHER" id="PTHR11844">
    <property type="entry name" value="METALLOPROTEASE INHIBITOR"/>
    <property type="match status" value="1"/>
</dbReference>
<dbReference type="GO" id="GO:0002020">
    <property type="term" value="F:protease binding"/>
    <property type="evidence" value="ECO:0007669"/>
    <property type="project" value="TreeGrafter"/>
</dbReference>
<evidence type="ECO:0000256" key="9">
    <source>
        <dbReference type="PIRSR" id="PIRSR601820-3"/>
    </source>
</evidence>
<evidence type="ECO:0000256" key="1">
    <source>
        <dbReference type="ARBA" id="ARBA00004613"/>
    </source>
</evidence>
<feature type="chain" id="PRO_5012461832" evidence="10">
    <location>
        <begin position="28"/>
        <end position="221"/>
    </location>
</feature>
<dbReference type="EMBL" id="GFAH01000357">
    <property type="protein sequence ID" value="JAV48032.1"/>
    <property type="molecule type" value="Transcribed_RNA"/>
</dbReference>
<dbReference type="PROSITE" id="PS50189">
    <property type="entry name" value="NTR"/>
    <property type="match status" value="1"/>
</dbReference>
<feature type="disulfide bond" evidence="9">
    <location>
        <begin position="28"/>
        <end position="95"/>
    </location>
</feature>
<accession>A0A1W7RA53</accession>
<comment type="subcellular location">
    <subcellularLocation>
        <location evidence="1">Secreted</location>
    </subcellularLocation>
</comment>
<evidence type="ECO:0000256" key="5">
    <source>
        <dbReference type="ARBA" id="ARBA00022690"/>
    </source>
</evidence>
<feature type="binding site" evidence="8">
    <location>
        <position position="28"/>
    </location>
    <ligand>
        <name>Zn(2+)</name>
        <dbReference type="ChEBI" id="CHEBI:29105"/>
        <note>ligand shared with metalloproteinase partner</note>
    </ligand>
</feature>
<keyword evidence="12" id="KW-0482">Metalloprotease</keyword>
<evidence type="ECO:0000256" key="2">
    <source>
        <dbReference type="ARBA" id="ARBA00011027"/>
    </source>
</evidence>
<dbReference type="InterPro" id="IPR008993">
    <property type="entry name" value="TIMP-like_OB-fold"/>
</dbReference>
<keyword evidence="12" id="KW-0378">Hydrolase</keyword>
<keyword evidence="7" id="KW-0481">Metalloenzyme inhibitor</keyword>
<feature type="disulfide bond" evidence="9">
    <location>
        <begin position="30"/>
        <end position="120"/>
    </location>
</feature>
<dbReference type="GO" id="GO:0006508">
    <property type="term" value="P:proteolysis"/>
    <property type="evidence" value="ECO:0007669"/>
    <property type="project" value="UniProtKB-KW"/>
</dbReference>
<protein>
    <submittedName>
        <fullName evidence="12">Tissue inhibitor of metalloproteases</fullName>
    </submittedName>
</protein>
<feature type="signal peptide" evidence="10">
    <location>
        <begin position="1"/>
        <end position="27"/>
    </location>
</feature>